<evidence type="ECO:0000259" key="8">
    <source>
        <dbReference type="PROSITE" id="PS50893"/>
    </source>
</evidence>
<dbReference type="InterPro" id="IPR036640">
    <property type="entry name" value="ABC1_TM_sf"/>
</dbReference>
<dbReference type="GO" id="GO:0140359">
    <property type="term" value="F:ABC-type transporter activity"/>
    <property type="evidence" value="ECO:0007669"/>
    <property type="project" value="InterPro"/>
</dbReference>
<dbReference type="SMART" id="SM00382">
    <property type="entry name" value="AAA"/>
    <property type="match status" value="1"/>
</dbReference>
<evidence type="ECO:0000313" key="10">
    <source>
        <dbReference type="EMBL" id="AGM08977.1"/>
    </source>
</evidence>
<sequence length="607" mass="66174">MTAAKGLSTRSLAGTTVFALRLIWAADRRRFTAILVHQLFSAATLSLMMLVTKEVLGGLGGDARDLWPKLIPLLMAVMVLTSINGAFRGLAQSWQRVLAVKTDRHILSLVLRSTIKTELLTFEDPAFYDRLQRAVFASRVQPITLVSSAVAIIQASFSLIAVGATFAAMTWILLPLCLLAPIPLFRAAKQERDARYGLNGKLAENRRVRDYLERLLTGRDEAKEIRAFGIGPVLFDRWNSRYDEEIADTTVLYRRHARRKIAARLTGDLITVAIIGGVWLYAGSGGIDVPTAIAALLGLFLLNTRVQAITFLFNALGDVLLYLADLRLFAASSSAEPVEPARRAYGSLSARDLGFRYPGASEPTLHGVDIDLPAGEIVALVGTNGSGKTTLAKVLAGLYPPSTGSLSIDGEPVRDPGVLRDRTAVLFQDFVKYRLTVTDNIEFGRPGAEDPARRLAEAARSAAADTIAERLDHGYDTVLGAEFSGGTDLSLGQWQRLALARAFYRDSPFVILDEPTASLDAQAEAELFDKLRDLFKGRTVLFVSHRMSNVRGADRIYTLDRGRIVESGDHESLLAADGIYAKLFRLQAAGYEDRDTGVGVRDPAIPG</sequence>
<dbReference type="GO" id="GO:0005886">
    <property type="term" value="C:plasma membrane"/>
    <property type="evidence" value="ECO:0007669"/>
    <property type="project" value="UniProtKB-SubCell"/>
</dbReference>
<feature type="transmembrane region" description="Helical" evidence="7">
    <location>
        <begin position="261"/>
        <end position="281"/>
    </location>
</feature>
<keyword evidence="2 7" id="KW-0812">Transmembrane</keyword>
<feature type="transmembrane region" description="Helical" evidence="7">
    <location>
        <begin position="140"/>
        <end position="160"/>
    </location>
</feature>
<dbReference type="HOGENOM" id="CLU_000604_84_3_11"/>
<keyword evidence="6 7" id="KW-0472">Membrane</keyword>
<dbReference type="GO" id="GO:0005524">
    <property type="term" value="F:ATP binding"/>
    <property type="evidence" value="ECO:0007669"/>
    <property type="project" value="UniProtKB-KW"/>
</dbReference>
<dbReference type="EMBL" id="CP003410">
    <property type="protein sequence ID" value="AGM08977.1"/>
    <property type="molecule type" value="Genomic_DNA"/>
</dbReference>
<dbReference type="GO" id="GO:0034040">
    <property type="term" value="F:ATPase-coupled lipid transmembrane transporter activity"/>
    <property type="evidence" value="ECO:0007669"/>
    <property type="project" value="TreeGrafter"/>
</dbReference>
<feature type="domain" description="ABC transporter" evidence="8">
    <location>
        <begin position="348"/>
        <end position="586"/>
    </location>
</feature>
<protein>
    <submittedName>
        <fullName evidence="10">ABC transporter-like protein</fullName>
    </submittedName>
</protein>
<dbReference type="InterPro" id="IPR027417">
    <property type="entry name" value="P-loop_NTPase"/>
</dbReference>
<evidence type="ECO:0000256" key="1">
    <source>
        <dbReference type="ARBA" id="ARBA00004651"/>
    </source>
</evidence>
<accession>R4TDY6</accession>
<dbReference type="GO" id="GO:0016887">
    <property type="term" value="F:ATP hydrolysis activity"/>
    <property type="evidence" value="ECO:0007669"/>
    <property type="project" value="InterPro"/>
</dbReference>
<keyword evidence="3" id="KW-0547">Nucleotide-binding</keyword>
<dbReference type="PANTHER" id="PTHR24221">
    <property type="entry name" value="ATP-BINDING CASSETTE SUB-FAMILY B"/>
    <property type="match status" value="1"/>
</dbReference>
<keyword evidence="4" id="KW-0067">ATP-binding</keyword>
<evidence type="ECO:0000256" key="6">
    <source>
        <dbReference type="ARBA" id="ARBA00023136"/>
    </source>
</evidence>
<dbReference type="KEGG" id="aoi:AORI_6394"/>
<dbReference type="InterPro" id="IPR003439">
    <property type="entry name" value="ABC_transporter-like_ATP-bd"/>
</dbReference>
<dbReference type="RefSeq" id="WP_016336692.1">
    <property type="nucleotide sequence ID" value="NC_021252.1"/>
</dbReference>
<comment type="subcellular location">
    <subcellularLocation>
        <location evidence="1">Cell membrane</location>
        <topology evidence="1">Multi-pass membrane protein</topology>
    </subcellularLocation>
</comment>
<dbReference type="PATRIC" id="fig|1156913.3.peg.6521"/>
<feature type="domain" description="ABC transmembrane type-1" evidence="9">
    <location>
        <begin position="33"/>
        <end position="318"/>
    </location>
</feature>
<reference evidence="10 11" key="1">
    <citation type="journal article" date="2013" name="BMC Genomics">
        <title>ContigScape: a Cytoscape plugin facilitating microbial genome gap closing.</title>
        <authorList>
            <person name="Tang B."/>
            <person name="Wang Q."/>
            <person name="Yang M."/>
            <person name="Xie F."/>
            <person name="Zhu Y."/>
            <person name="Zhuo Y."/>
            <person name="Wang S."/>
            <person name="Gao H."/>
            <person name="Ding X."/>
            <person name="Zhang L."/>
            <person name="Zhao G."/>
            <person name="Zheng H."/>
        </authorList>
    </citation>
    <scope>NUCLEOTIDE SEQUENCE [LARGE SCALE GENOMIC DNA]</scope>
    <source>
        <strain evidence="10 11">HCCB10007</strain>
    </source>
</reference>
<keyword evidence="11" id="KW-1185">Reference proteome</keyword>
<dbReference type="InterPro" id="IPR039421">
    <property type="entry name" value="Type_1_exporter"/>
</dbReference>
<dbReference type="InterPro" id="IPR017871">
    <property type="entry name" value="ABC_transporter-like_CS"/>
</dbReference>
<feature type="transmembrane region" description="Helical" evidence="7">
    <location>
        <begin position="166"/>
        <end position="185"/>
    </location>
</feature>
<dbReference type="Gene3D" id="3.40.50.300">
    <property type="entry name" value="P-loop containing nucleotide triphosphate hydrolases"/>
    <property type="match status" value="1"/>
</dbReference>
<name>R4TDY6_9PSEU</name>
<dbReference type="PROSITE" id="PS00211">
    <property type="entry name" value="ABC_TRANSPORTER_1"/>
    <property type="match status" value="1"/>
</dbReference>
<dbReference type="PANTHER" id="PTHR24221:SF654">
    <property type="entry name" value="ATP-BINDING CASSETTE SUB-FAMILY B MEMBER 6"/>
    <property type="match status" value="1"/>
</dbReference>
<organism evidence="10 11">
    <name type="scientific">Amycolatopsis keratiniphila</name>
    <dbReference type="NCBI Taxonomy" id="129921"/>
    <lineage>
        <taxon>Bacteria</taxon>
        <taxon>Bacillati</taxon>
        <taxon>Actinomycetota</taxon>
        <taxon>Actinomycetes</taxon>
        <taxon>Pseudonocardiales</taxon>
        <taxon>Pseudonocardiaceae</taxon>
        <taxon>Amycolatopsis</taxon>
        <taxon>Amycolatopsis japonica group</taxon>
    </lineage>
</organism>
<dbReference type="SUPFAM" id="SSF90123">
    <property type="entry name" value="ABC transporter transmembrane region"/>
    <property type="match status" value="1"/>
</dbReference>
<proteinExistence type="predicted"/>
<dbReference type="PROSITE" id="PS50893">
    <property type="entry name" value="ABC_TRANSPORTER_2"/>
    <property type="match status" value="1"/>
</dbReference>
<dbReference type="InterPro" id="IPR011527">
    <property type="entry name" value="ABC1_TM_dom"/>
</dbReference>
<keyword evidence="5 7" id="KW-1133">Transmembrane helix</keyword>
<dbReference type="Pfam" id="PF00005">
    <property type="entry name" value="ABC_tran"/>
    <property type="match status" value="1"/>
</dbReference>
<feature type="transmembrane region" description="Helical" evidence="7">
    <location>
        <begin position="31"/>
        <end position="51"/>
    </location>
</feature>
<evidence type="ECO:0000259" key="9">
    <source>
        <dbReference type="PROSITE" id="PS50929"/>
    </source>
</evidence>
<evidence type="ECO:0000313" key="11">
    <source>
        <dbReference type="Proteomes" id="UP000013968"/>
    </source>
</evidence>
<evidence type="ECO:0000256" key="2">
    <source>
        <dbReference type="ARBA" id="ARBA00022692"/>
    </source>
</evidence>
<evidence type="ECO:0000256" key="4">
    <source>
        <dbReference type="ARBA" id="ARBA00022840"/>
    </source>
</evidence>
<dbReference type="Gene3D" id="1.20.1560.10">
    <property type="entry name" value="ABC transporter type 1, transmembrane domain"/>
    <property type="match status" value="1"/>
</dbReference>
<dbReference type="SUPFAM" id="SSF52540">
    <property type="entry name" value="P-loop containing nucleoside triphosphate hydrolases"/>
    <property type="match status" value="1"/>
</dbReference>
<feature type="transmembrane region" description="Helical" evidence="7">
    <location>
        <begin position="71"/>
        <end position="91"/>
    </location>
</feature>
<dbReference type="PROSITE" id="PS50929">
    <property type="entry name" value="ABC_TM1F"/>
    <property type="match status" value="1"/>
</dbReference>
<evidence type="ECO:0000256" key="5">
    <source>
        <dbReference type="ARBA" id="ARBA00022989"/>
    </source>
</evidence>
<dbReference type="InterPro" id="IPR003593">
    <property type="entry name" value="AAA+_ATPase"/>
</dbReference>
<gene>
    <name evidence="10" type="ORF">AORI_6394</name>
</gene>
<dbReference type="AlphaFoldDB" id="R4TDY6"/>
<evidence type="ECO:0000256" key="7">
    <source>
        <dbReference type="SAM" id="Phobius"/>
    </source>
</evidence>
<evidence type="ECO:0000256" key="3">
    <source>
        <dbReference type="ARBA" id="ARBA00022741"/>
    </source>
</evidence>
<dbReference type="Proteomes" id="UP000013968">
    <property type="component" value="Chromosome"/>
</dbReference>